<protein>
    <submittedName>
        <fullName evidence="3">HigA family addiction module antidote protein</fullName>
    </submittedName>
</protein>
<dbReference type="NCBIfam" id="TIGR02607">
    <property type="entry name" value="antidote_HigA"/>
    <property type="match status" value="1"/>
</dbReference>
<dbReference type="Pfam" id="PF01381">
    <property type="entry name" value="HTH_3"/>
    <property type="match status" value="1"/>
</dbReference>
<name>A0ABS8A305_9FLAO</name>
<keyword evidence="1" id="KW-0238">DNA-binding</keyword>
<dbReference type="SUPFAM" id="SSF47413">
    <property type="entry name" value="lambda repressor-like DNA-binding domains"/>
    <property type="match status" value="1"/>
</dbReference>
<evidence type="ECO:0000259" key="2">
    <source>
        <dbReference type="PROSITE" id="PS50943"/>
    </source>
</evidence>
<dbReference type="CDD" id="cd00093">
    <property type="entry name" value="HTH_XRE"/>
    <property type="match status" value="1"/>
</dbReference>
<accession>A0ABS8A305</accession>
<comment type="caution">
    <text evidence="3">The sequence shown here is derived from an EMBL/GenBank/DDBJ whole genome shotgun (WGS) entry which is preliminary data.</text>
</comment>
<dbReference type="InterPro" id="IPR001387">
    <property type="entry name" value="Cro/C1-type_HTH"/>
</dbReference>
<dbReference type="Gene3D" id="1.10.260.40">
    <property type="entry name" value="lambda repressor-like DNA-binding domains"/>
    <property type="match status" value="1"/>
</dbReference>
<gene>
    <name evidence="3" type="ORF">JI747_014115</name>
</gene>
<evidence type="ECO:0000313" key="4">
    <source>
        <dbReference type="Proteomes" id="UP000618240"/>
    </source>
</evidence>
<feature type="domain" description="HTH cro/C1-type" evidence="2">
    <location>
        <begin position="26"/>
        <end position="73"/>
    </location>
</feature>
<dbReference type="PANTHER" id="PTHR36924:SF1">
    <property type="entry name" value="ANTITOXIN HIGA-1"/>
    <property type="match status" value="1"/>
</dbReference>
<dbReference type="InterPro" id="IPR010982">
    <property type="entry name" value="Lambda_DNA-bd_dom_sf"/>
</dbReference>
<evidence type="ECO:0000256" key="1">
    <source>
        <dbReference type="ARBA" id="ARBA00023125"/>
    </source>
</evidence>
<dbReference type="InterPro" id="IPR013430">
    <property type="entry name" value="Toxin_antidote_HigA"/>
</dbReference>
<dbReference type="PANTHER" id="PTHR36924">
    <property type="entry name" value="ANTITOXIN HIGA-1"/>
    <property type="match status" value="1"/>
</dbReference>
<dbReference type="EMBL" id="JAERSE020000004">
    <property type="protein sequence ID" value="MCA6068323.1"/>
    <property type="molecule type" value="Genomic_DNA"/>
</dbReference>
<reference evidence="3 4" key="1">
    <citation type="submission" date="2021-09" db="EMBL/GenBank/DDBJ databases">
        <title>Genome sequencing and assembly of Chryseobacterium sp. RG1.</title>
        <authorList>
            <person name="Chhetri G."/>
        </authorList>
    </citation>
    <scope>NUCLEOTIDE SEQUENCE [LARGE SCALE GENOMIC DNA]</scope>
    <source>
        <strain evidence="3 4">RG1</strain>
    </source>
</reference>
<organism evidence="3 4">
    <name type="scientific">Chryseobacterium tagetis</name>
    <dbReference type="NCBI Taxonomy" id="2801334"/>
    <lineage>
        <taxon>Bacteria</taxon>
        <taxon>Pseudomonadati</taxon>
        <taxon>Bacteroidota</taxon>
        <taxon>Flavobacteriia</taxon>
        <taxon>Flavobacteriales</taxon>
        <taxon>Weeksellaceae</taxon>
        <taxon>Chryseobacterium group</taxon>
        <taxon>Chryseobacterium</taxon>
    </lineage>
</organism>
<dbReference type="PROSITE" id="PS50943">
    <property type="entry name" value="HTH_CROC1"/>
    <property type="match status" value="1"/>
</dbReference>
<sequence length="119" mass="13728">MKPLVRVIKHNTHPGEILNDLIIEPNNLNIEEASKLLGITEATLSDIINGKGSITNIITISISKAFGGSPVFWVRLQAVYNSRYEKEREEKEFLKVLPDEEDDFFDDFENDFDKSEWTW</sequence>
<evidence type="ECO:0000313" key="3">
    <source>
        <dbReference type="EMBL" id="MCA6068323.1"/>
    </source>
</evidence>
<dbReference type="Proteomes" id="UP000618240">
    <property type="component" value="Unassembled WGS sequence"/>
</dbReference>
<proteinExistence type="predicted"/>
<dbReference type="RefSeq" id="WP_225689545.1">
    <property type="nucleotide sequence ID" value="NZ_JAERSE020000004.1"/>
</dbReference>
<keyword evidence="4" id="KW-1185">Reference proteome</keyword>